<dbReference type="InterPro" id="IPR001360">
    <property type="entry name" value="Glyco_hydro_1"/>
</dbReference>
<sequence>MWDLFESGGASVRPGRTAAQAPPDHASPSRDGDLLWPSSDTPYRKQIHTATPLLPFRFPFNQLSVVVLNLLFRAMSTKCSRVYQLFYWTTGKSYVQKLSIKPSIWDTFAYAGNAGQFEGNGDIACDQYHKYKDDVKLMAKMGLDAYRFSISWSRLIPDGKGPINPKGLQYYNNLINELTSQGIQPHVTLHHWDLPQALEDEYLGWVSRRIIKDFTAYADVCFKEFGDRVKYWTTVNEGNGGAIAGYGSGFLPPQRKKYQVKQQGFIGFNLIVVGLIPLTNTREDIIATQRAQDFYIGWFMNPLTFGEYPRTMKKNVGSRLPFFTSRESNLVKGSIDFLGVNFYNTFYIKVIAIQGNNSFGISIVLS</sequence>
<evidence type="ECO:0000313" key="5">
    <source>
        <dbReference type="Proteomes" id="UP001157006"/>
    </source>
</evidence>
<dbReference type="Pfam" id="PF00232">
    <property type="entry name" value="Glyco_hydro_1"/>
    <property type="match status" value="2"/>
</dbReference>
<keyword evidence="5" id="KW-1185">Reference proteome</keyword>
<dbReference type="InterPro" id="IPR017853">
    <property type="entry name" value="GH"/>
</dbReference>
<comment type="similarity">
    <text evidence="1 2">Belongs to the glycosyl hydrolase 1 family.</text>
</comment>
<proteinExistence type="inferred from homology"/>
<dbReference type="Proteomes" id="UP001157006">
    <property type="component" value="Chromosome 6"/>
</dbReference>
<evidence type="ECO:0000256" key="2">
    <source>
        <dbReference type="RuleBase" id="RU003690"/>
    </source>
</evidence>
<evidence type="ECO:0000256" key="1">
    <source>
        <dbReference type="ARBA" id="ARBA00010838"/>
    </source>
</evidence>
<name>A0AAV1BAL2_VICFA</name>
<dbReference type="SUPFAM" id="SSF51445">
    <property type="entry name" value="(Trans)glycosidases"/>
    <property type="match status" value="1"/>
</dbReference>
<dbReference type="AlphaFoldDB" id="A0AAV1BAL2"/>
<dbReference type="PANTHER" id="PTHR10353">
    <property type="entry name" value="GLYCOSYL HYDROLASE"/>
    <property type="match status" value="1"/>
</dbReference>
<dbReference type="Gene3D" id="3.20.20.80">
    <property type="entry name" value="Glycosidases"/>
    <property type="match status" value="2"/>
</dbReference>
<gene>
    <name evidence="4" type="ORF">VFH_VI128040</name>
</gene>
<protein>
    <submittedName>
        <fullName evidence="4">Uncharacterized protein</fullName>
    </submittedName>
</protein>
<accession>A0AAV1BAL2</accession>
<feature type="region of interest" description="Disordered" evidence="3">
    <location>
        <begin position="1"/>
        <end position="33"/>
    </location>
</feature>
<dbReference type="GO" id="GO:0005975">
    <property type="term" value="P:carbohydrate metabolic process"/>
    <property type="evidence" value="ECO:0007669"/>
    <property type="project" value="InterPro"/>
</dbReference>
<evidence type="ECO:0000256" key="3">
    <source>
        <dbReference type="SAM" id="MobiDB-lite"/>
    </source>
</evidence>
<dbReference type="EMBL" id="OX451741">
    <property type="protein sequence ID" value="CAI8618537.1"/>
    <property type="molecule type" value="Genomic_DNA"/>
</dbReference>
<dbReference type="GO" id="GO:0008422">
    <property type="term" value="F:beta-glucosidase activity"/>
    <property type="evidence" value="ECO:0007669"/>
    <property type="project" value="TreeGrafter"/>
</dbReference>
<dbReference type="PANTHER" id="PTHR10353:SF208">
    <property type="entry name" value="GLYCOSIDE HYDROLASE FAMILY 1 PROTEIN"/>
    <property type="match status" value="1"/>
</dbReference>
<evidence type="ECO:0000313" key="4">
    <source>
        <dbReference type="EMBL" id="CAI8618537.1"/>
    </source>
</evidence>
<organism evidence="4 5">
    <name type="scientific">Vicia faba</name>
    <name type="common">Broad bean</name>
    <name type="synonym">Faba vulgaris</name>
    <dbReference type="NCBI Taxonomy" id="3906"/>
    <lineage>
        <taxon>Eukaryota</taxon>
        <taxon>Viridiplantae</taxon>
        <taxon>Streptophyta</taxon>
        <taxon>Embryophyta</taxon>
        <taxon>Tracheophyta</taxon>
        <taxon>Spermatophyta</taxon>
        <taxon>Magnoliopsida</taxon>
        <taxon>eudicotyledons</taxon>
        <taxon>Gunneridae</taxon>
        <taxon>Pentapetalae</taxon>
        <taxon>rosids</taxon>
        <taxon>fabids</taxon>
        <taxon>Fabales</taxon>
        <taxon>Fabaceae</taxon>
        <taxon>Papilionoideae</taxon>
        <taxon>50 kb inversion clade</taxon>
        <taxon>NPAAA clade</taxon>
        <taxon>Hologalegina</taxon>
        <taxon>IRL clade</taxon>
        <taxon>Fabeae</taxon>
        <taxon>Vicia</taxon>
    </lineage>
</organism>
<reference evidence="4 5" key="1">
    <citation type="submission" date="2023-01" db="EMBL/GenBank/DDBJ databases">
        <authorList>
            <person name="Kreplak J."/>
        </authorList>
    </citation>
    <scope>NUCLEOTIDE SEQUENCE [LARGE SCALE GENOMIC DNA]</scope>
</reference>